<keyword evidence="2" id="KW-1185">Reference proteome</keyword>
<dbReference type="Pfam" id="PF13416">
    <property type="entry name" value="SBP_bac_8"/>
    <property type="match status" value="1"/>
</dbReference>
<dbReference type="PANTHER" id="PTHR43649:SF11">
    <property type="entry name" value="ABC TRANSPORTER SUBSTRATE-BINDING PROTEIN YESO-RELATED"/>
    <property type="match status" value="1"/>
</dbReference>
<name>A0ABS9TT77_9PSEU</name>
<comment type="caution">
    <text evidence="1">The sequence shown here is derived from an EMBL/GenBank/DDBJ whole genome shotgun (WGS) entry which is preliminary data.</text>
</comment>
<dbReference type="InterPro" id="IPR006059">
    <property type="entry name" value="SBP"/>
</dbReference>
<dbReference type="Proteomes" id="UP001299970">
    <property type="component" value="Unassembled WGS sequence"/>
</dbReference>
<dbReference type="PANTHER" id="PTHR43649">
    <property type="entry name" value="ARABINOSE-BINDING PROTEIN-RELATED"/>
    <property type="match status" value="1"/>
</dbReference>
<dbReference type="Gene3D" id="3.40.190.10">
    <property type="entry name" value="Periplasmic binding protein-like II"/>
    <property type="match status" value="2"/>
</dbReference>
<dbReference type="EMBL" id="JAKXMK010000049">
    <property type="protein sequence ID" value="MCH6171764.1"/>
    <property type="molecule type" value="Genomic_DNA"/>
</dbReference>
<gene>
    <name evidence="1" type="ORF">MMF94_39280</name>
</gene>
<accession>A0ABS9TT77</accession>
<dbReference type="RefSeq" id="WP_241042570.1">
    <property type="nucleotide sequence ID" value="NZ_BAAAJF010000041.1"/>
</dbReference>
<evidence type="ECO:0000313" key="1">
    <source>
        <dbReference type="EMBL" id="MCH6171764.1"/>
    </source>
</evidence>
<protein>
    <submittedName>
        <fullName evidence="1">Extracellular solute-binding protein</fullName>
    </submittedName>
</protein>
<dbReference type="InterPro" id="IPR050490">
    <property type="entry name" value="Bact_solute-bd_prot1"/>
</dbReference>
<dbReference type="SUPFAM" id="SSF53850">
    <property type="entry name" value="Periplasmic binding protein-like II"/>
    <property type="match status" value="1"/>
</dbReference>
<organism evidence="1 2">
    <name type="scientific">Pseudonocardia alaniniphila</name>
    <dbReference type="NCBI Taxonomy" id="75291"/>
    <lineage>
        <taxon>Bacteria</taxon>
        <taxon>Bacillati</taxon>
        <taxon>Actinomycetota</taxon>
        <taxon>Actinomycetes</taxon>
        <taxon>Pseudonocardiales</taxon>
        <taxon>Pseudonocardiaceae</taxon>
        <taxon>Pseudonocardia</taxon>
    </lineage>
</organism>
<sequence length="413" mass="44913">MALLAVACGGGAGGGSEGVTLQFAWWGSDVRHEYTQKIIDLYESEHPGITIQPTFTGFADYWDRLATSVAGGNAPDILQHETRYVREYAERGALLDLSEYAPDIIDTTDLDQSVMGTGVIDGRMYAIPIGVNAHAVVADPQVFADAGVAMPNDDTWTYDEMIDVAARITQAAPDGTWGYQMTTAIDTSFETFARQRGEALFNEQGDLGFRRETLVDWWTYQQAFIDRGAGPPASKAVEIEAADIDGSLFSTHQGAMGTAWTNQLLALEEVSGRSLELLRFPGQGTDKLGMYYKPSQFWSASASTEHPEEAAAFINFLLNDPRVADLMLSERGLPVNLVERARILGKLTPSDQRAAAFLKDIEPDIAPPPPLPPRGAGEVQGILQQLNEQVMFGQVAPDNAADQFMQQIATVTS</sequence>
<evidence type="ECO:0000313" key="2">
    <source>
        <dbReference type="Proteomes" id="UP001299970"/>
    </source>
</evidence>
<proteinExistence type="predicted"/>
<reference evidence="1 2" key="1">
    <citation type="submission" date="2022-03" db="EMBL/GenBank/DDBJ databases">
        <title>Pseudonocardia alaer sp. nov., a novel actinomycete isolated from reed forest soil.</title>
        <authorList>
            <person name="Wang L."/>
        </authorList>
    </citation>
    <scope>NUCLEOTIDE SEQUENCE [LARGE SCALE GENOMIC DNA]</scope>
    <source>
        <strain evidence="1 2">Y-16303</strain>
    </source>
</reference>